<evidence type="ECO:0000256" key="2">
    <source>
        <dbReference type="SAM" id="MobiDB-lite"/>
    </source>
</evidence>
<sequence>MADQPWITRFFDPSIGERDWYGRSLTDILNFTDNELEHFHDYIQILFPLPEPSGFVSAPRLTPDIVAAFRADDATGAALRGNLRLAFLRMIDFFGLAIEDEEGECCVTTGPGWQERRWIWVRRFDHNHLRITRILRCLRILGLGRFAQGFWEFLNHPPDEDPRFGRTSIEYWEAAATRPLQYAPDDRGRPRARWLAQFNEEGVVDEESAAEEEESVERGDEGVAEGSISDDATDAGVDYEMTEDDASDDASGAEISGELAEAGAEVDVAQDTAEDGNPIDSISAPGKRPSPSPPKVDDVSDDTGVESPGNEKEKDVSTAKDVDQGSGSDSAAAKDHGIDHAETPHSPHIGLNAGRRYAEQLNKLFSDPALDDSD</sequence>
<reference evidence="4" key="1">
    <citation type="journal article" date="2020" name="Stud. Mycol.">
        <title>101 Dothideomycetes genomes: a test case for predicting lifestyles and emergence of pathogens.</title>
        <authorList>
            <person name="Haridas S."/>
            <person name="Albert R."/>
            <person name="Binder M."/>
            <person name="Bloem J."/>
            <person name="Labutti K."/>
            <person name="Salamov A."/>
            <person name="Andreopoulos B."/>
            <person name="Baker S."/>
            <person name="Barry K."/>
            <person name="Bills G."/>
            <person name="Bluhm B."/>
            <person name="Cannon C."/>
            <person name="Castanera R."/>
            <person name="Culley D."/>
            <person name="Daum C."/>
            <person name="Ezra D."/>
            <person name="Gonzalez J."/>
            <person name="Henrissat B."/>
            <person name="Kuo A."/>
            <person name="Liang C."/>
            <person name="Lipzen A."/>
            <person name="Lutzoni F."/>
            <person name="Magnuson J."/>
            <person name="Mondo S."/>
            <person name="Nolan M."/>
            <person name="Ohm R."/>
            <person name="Pangilinan J."/>
            <person name="Park H.-J."/>
            <person name="Ramirez L."/>
            <person name="Alfaro M."/>
            <person name="Sun H."/>
            <person name="Tritt A."/>
            <person name="Yoshinaga Y."/>
            <person name="Zwiers L.-H."/>
            <person name="Turgeon B."/>
            <person name="Goodwin S."/>
            <person name="Spatafora J."/>
            <person name="Crous P."/>
            <person name="Grigoriev I."/>
        </authorList>
    </citation>
    <scope>NUCLEOTIDE SEQUENCE</scope>
    <source>
        <strain evidence="4">CBS 262.69</strain>
    </source>
</reference>
<gene>
    <name evidence="4" type="ORF">EJ06DRAFT_129858</name>
</gene>
<name>A0A6G1HNS6_9PEZI</name>
<dbReference type="PANTHER" id="PTHR14015:SF2">
    <property type="entry name" value="OPIOID GROWTH FACTOR RECEPTOR (OGFR) CONSERVED DOMAIN-CONTAINING PROTEIN"/>
    <property type="match status" value="1"/>
</dbReference>
<feature type="region of interest" description="Disordered" evidence="2">
    <location>
        <begin position="261"/>
        <end position="355"/>
    </location>
</feature>
<feature type="domain" description="Opioid growth factor receptor (OGFr) conserved" evidence="3">
    <location>
        <begin position="34"/>
        <end position="153"/>
    </location>
</feature>
<evidence type="ECO:0000313" key="5">
    <source>
        <dbReference type="Proteomes" id="UP000799640"/>
    </source>
</evidence>
<dbReference type="GO" id="GO:0016020">
    <property type="term" value="C:membrane"/>
    <property type="evidence" value="ECO:0007669"/>
    <property type="project" value="InterPro"/>
</dbReference>
<accession>A0A6G1HNS6</accession>
<feature type="compositionally biased region" description="Acidic residues" evidence="2">
    <location>
        <begin position="202"/>
        <end position="215"/>
    </location>
</feature>
<proteinExistence type="inferred from homology"/>
<feature type="compositionally biased region" description="Basic and acidic residues" evidence="2">
    <location>
        <begin position="309"/>
        <end position="323"/>
    </location>
</feature>
<protein>
    <recommendedName>
        <fullName evidence="3">Opioid growth factor receptor (OGFr) conserved domain-containing protein</fullName>
    </recommendedName>
</protein>
<comment type="similarity">
    <text evidence="1">Belongs to the opioid growth factor receptor family.</text>
</comment>
<dbReference type="GO" id="GO:0140625">
    <property type="term" value="F:opioid growth factor receptor activity"/>
    <property type="evidence" value="ECO:0007669"/>
    <property type="project" value="InterPro"/>
</dbReference>
<dbReference type="PANTHER" id="PTHR14015">
    <property type="entry name" value="OPIOID GROWTH FACTOR RECEPTOR OGFR ZETA-TYPE OPIOID RECEPTOR"/>
    <property type="match status" value="1"/>
</dbReference>
<dbReference type="EMBL" id="ML996702">
    <property type="protein sequence ID" value="KAF2397642.1"/>
    <property type="molecule type" value="Genomic_DNA"/>
</dbReference>
<evidence type="ECO:0000256" key="1">
    <source>
        <dbReference type="ARBA" id="ARBA00010365"/>
    </source>
</evidence>
<dbReference type="InterPro" id="IPR039574">
    <property type="entry name" value="OGFr"/>
</dbReference>
<dbReference type="Pfam" id="PF04664">
    <property type="entry name" value="OGFr_N"/>
    <property type="match status" value="1"/>
</dbReference>
<dbReference type="OrthoDB" id="9030204at2759"/>
<dbReference type="InterPro" id="IPR006757">
    <property type="entry name" value="OGF_rcpt"/>
</dbReference>
<evidence type="ECO:0000313" key="4">
    <source>
        <dbReference type="EMBL" id="KAF2397642.1"/>
    </source>
</evidence>
<organism evidence="4 5">
    <name type="scientific">Trichodelitschia bisporula</name>
    <dbReference type="NCBI Taxonomy" id="703511"/>
    <lineage>
        <taxon>Eukaryota</taxon>
        <taxon>Fungi</taxon>
        <taxon>Dikarya</taxon>
        <taxon>Ascomycota</taxon>
        <taxon>Pezizomycotina</taxon>
        <taxon>Dothideomycetes</taxon>
        <taxon>Dothideomycetes incertae sedis</taxon>
        <taxon>Phaeotrichales</taxon>
        <taxon>Phaeotrichaceae</taxon>
        <taxon>Trichodelitschia</taxon>
    </lineage>
</organism>
<feature type="compositionally biased region" description="Basic and acidic residues" evidence="2">
    <location>
        <begin position="332"/>
        <end position="345"/>
    </location>
</feature>
<feature type="region of interest" description="Disordered" evidence="2">
    <location>
        <begin position="200"/>
        <end position="235"/>
    </location>
</feature>
<evidence type="ECO:0000259" key="3">
    <source>
        <dbReference type="Pfam" id="PF04664"/>
    </source>
</evidence>
<keyword evidence="5" id="KW-1185">Reference proteome</keyword>
<dbReference type="AlphaFoldDB" id="A0A6G1HNS6"/>
<dbReference type="Proteomes" id="UP000799640">
    <property type="component" value="Unassembled WGS sequence"/>
</dbReference>